<feature type="chain" id="PRO_5045580846" evidence="1">
    <location>
        <begin position="27"/>
        <end position="538"/>
    </location>
</feature>
<dbReference type="InterPro" id="IPR051333">
    <property type="entry name" value="CLIP_Serine_Protease"/>
</dbReference>
<evidence type="ECO:0000313" key="4">
    <source>
        <dbReference type="Proteomes" id="UP000679335"/>
    </source>
</evidence>
<keyword evidence="4" id="KW-1185">Reference proteome</keyword>
<dbReference type="PRINTS" id="PR00722">
    <property type="entry name" value="CHYMOTRYPSIN"/>
</dbReference>
<organism evidence="3 4">
    <name type="scientific">Cellulomonas dongxiuzhuiae</name>
    <dbReference type="NCBI Taxonomy" id="2819979"/>
    <lineage>
        <taxon>Bacteria</taxon>
        <taxon>Bacillati</taxon>
        <taxon>Actinomycetota</taxon>
        <taxon>Actinomycetes</taxon>
        <taxon>Micrococcales</taxon>
        <taxon>Cellulomonadaceae</taxon>
        <taxon>Cellulomonas</taxon>
    </lineage>
</organism>
<dbReference type="GO" id="GO:0016787">
    <property type="term" value="F:hydrolase activity"/>
    <property type="evidence" value="ECO:0007669"/>
    <property type="project" value="UniProtKB-KW"/>
</dbReference>
<keyword evidence="1" id="KW-0732">Signal</keyword>
<dbReference type="Gene3D" id="2.40.10.10">
    <property type="entry name" value="Trypsin-like serine proteases"/>
    <property type="match status" value="1"/>
</dbReference>
<dbReference type="InterPro" id="IPR001314">
    <property type="entry name" value="Peptidase_S1A"/>
</dbReference>
<dbReference type="EC" id="3.4.21.-" evidence="3"/>
<feature type="domain" description="Peptidase S1" evidence="2">
    <location>
        <begin position="20"/>
        <end position="255"/>
    </location>
</feature>
<dbReference type="PANTHER" id="PTHR24260">
    <property type="match status" value="1"/>
</dbReference>
<evidence type="ECO:0000256" key="1">
    <source>
        <dbReference type="SAM" id="SignalP"/>
    </source>
</evidence>
<dbReference type="InterPro" id="IPR001254">
    <property type="entry name" value="Trypsin_dom"/>
</dbReference>
<sequence length="538" mass="55130">MRRLMQVVAPALAVTWTLAVVPSAGAVQGTVPTSAAAAATVAIHIAGDPDAAPGHVRERACSGALISQRWVITAASCFGTGSGAPRETSFPAWATRATIGRVDLTGTAGRVVTIDLLVPHPERDVVLARLATPVKDVAPVAVASAPPSVGEELTVTGYGRTSAALVPSSAHATAYRVTAAGTTTIDIAGAEAGATICKGDAGGPALRSTSGGGLELVALHHTAFQGGCLGASTTRQEATETRVDDLRAWISSHTRPQDVCGQAAAVSSSGIGNGQLVRTPDGTIYVVAGGAKYPLSYAQWSAMGLRAYADISVAAAAELADVPRDGTFLRDMATGSIHGITGGMPYALASLGQWQALGSPAYVDVPVGFINRVADLPPAGPVILRDPASGAIHQVVGCSRYQLSLAEWQALGSPAYIEASASLIDRVPTGVPTRPVILRDRADGSIVQVVGGAKHGLTMTEWQALGLPPYTEVPTGLLGRISKTVPDGPVLLRDPVTGSIHEVAGGVKRGLDLAQWQALENQAYVDVPARWLARIPNA</sequence>
<dbReference type="SUPFAM" id="SSF50494">
    <property type="entry name" value="Trypsin-like serine proteases"/>
    <property type="match status" value="1"/>
</dbReference>
<dbReference type="Pfam" id="PF00089">
    <property type="entry name" value="Trypsin"/>
    <property type="match status" value="1"/>
</dbReference>
<dbReference type="InterPro" id="IPR043504">
    <property type="entry name" value="Peptidase_S1_PA_chymotrypsin"/>
</dbReference>
<gene>
    <name evidence="3" type="ORF">KKR89_06165</name>
</gene>
<evidence type="ECO:0000259" key="2">
    <source>
        <dbReference type="PROSITE" id="PS50240"/>
    </source>
</evidence>
<dbReference type="EMBL" id="CP076023">
    <property type="protein sequence ID" value="QWC17180.1"/>
    <property type="molecule type" value="Genomic_DNA"/>
</dbReference>
<accession>A0ABX8GMR4</accession>
<proteinExistence type="predicted"/>
<dbReference type="PROSITE" id="PS50240">
    <property type="entry name" value="TRYPSIN_DOM"/>
    <property type="match status" value="1"/>
</dbReference>
<keyword evidence="3" id="KW-0378">Hydrolase</keyword>
<dbReference type="SMART" id="SM00020">
    <property type="entry name" value="Tryp_SPc"/>
    <property type="match status" value="1"/>
</dbReference>
<protein>
    <submittedName>
        <fullName evidence="3">Trypsin-like serine protease</fullName>
        <ecNumber evidence="3">3.4.21.-</ecNumber>
    </submittedName>
</protein>
<dbReference type="RefSeq" id="WP_208197455.1">
    <property type="nucleotide sequence ID" value="NZ_CP076023.1"/>
</dbReference>
<dbReference type="InterPro" id="IPR009003">
    <property type="entry name" value="Peptidase_S1_PA"/>
</dbReference>
<name>A0ABX8GMR4_9CELL</name>
<dbReference type="PANTHER" id="PTHR24260:SF136">
    <property type="entry name" value="GH08193P-RELATED"/>
    <property type="match status" value="1"/>
</dbReference>
<evidence type="ECO:0000313" key="3">
    <source>
        <dbReference type="EMBL" id="QWC17180.1"/>
    </source>
</evidence>
<feature type="signal peptide" evidence="1">
    <location>
        <begin position="1"/>
        <end position="26"/>
    </location>
</feature>
<dbReference type="Proteomes" id="UP000679335">
    <property type="component" value="Chromosome"/>
</dbReference>
<reference evidence="3 4" key="1">
    <citation type="submission" date="2021-05" db="EMBL/GenBank/DDBJ databases">
        <title>Novel species in genus Cellulomonas.</title>
        <authorList>
            <person name="Zhang G."/>
        </authorList>
    </citation>
    <scope>NUCLEOTIDE SEQUENCE [LARGE SCALE GENOMIC DNA]</scope>
    <source>
        <strain evidence="4">zg-ZUI157</strain>
    </source>
</reference>